<proteinExistence type="predicted"/>
<organism evidence="2 3">
    <name type="scientific">Fusarium pseudograminearum (strain CS3096)</name>
    <name type="common">Wheat and barley crown-rot fungus</name>
    <dbReference type="NCBI Taxonomy" id="1028729"/>
    <lineage>
        <taxon>Eukaryota</taxon>
        <taxon>Fungi</taxon>
        <taxon>Dikarya</taxon>
        <taxon>Ascomycota</taxon>
        <taxon>Pezizomycotina</taxon>
        <taxon>Sordariomycetes</taxon>
        <taxon>Hypocreomycetidae</taxon>
        <taxon>Hypocreales</taxon>
        <taxon>Nectriaceae</taxon>
        <taxon>Fusarium</taxon>
    </lineage>
</organism>
<feature type="domain" description="Amidase" evidence="1">
    <location>
        <begin position="28"/>
        <end position="262"/>
    </location>
</feature>
<evidence type="ECO:0000259" key="1">
    <source>
        <dbReference type="Pfam" id="PF01425"/>
    </source>
</evidence>
<dbReference type="InterPro" id="IPR036928">
    <property type="entry name" value="AS_sf"/>
</dbReference>
<name>K3VZ25_FUSPC</name>
<dbReference type="KEGG" id="fpu:FPSE_08106"/>
<dbReference type="SUPFAM" id="SSF75304">
    <property type="entry name" value="Amidase signature (AS) enzymes"/>
    <property type="match status" value="1"/>
</dbReference>
<comment type="caution">
    <text evidence="2">The sequence shown here is derived from an EMBL/GenBank/DDBJ whole genome shotgun (WGS) entry which is preliminary data.</text>
</comment>
<dbReference type="eggNOG" id="KOG1211">
    <property type="taxonomic scope" value="Eukaryota"/>
</dbReference>
<reference evidence="2 3" key="1">
    <citation type="journal article" date="2012" name="PLoS Pathog.">
        <title>Comparative pathogenomics reveals horizontally acquired novel virulence genes in fungi infecting cereal hosts.</title>
        <authorList>
            <person name="Gardiner D.M."/>
            <person name="McDonald M.C."/>
            <person name="Covarelli L."/>
            <person name="Solomon P.S."/>
            <person name="Rusu A.G."/>
            <person name="Marshall M."/>
            <person name="Kazan K."/>
            <person name="Chakraborty S."/>
            <person name="McDonald B.A."/>
            <person name="Manners J.M."/>
        </authorList>
    </citation>
    <scope>NUCLEOTIDE SEQUENCE [LARGE SCALE GENOMIC DNA]</scope>
    <source>
        <strain evidence="2 3">CS3096</strain>
    </source>
</reference>
<dbReference type="AlphaFoldDB" id="K3VZ25"/>
<accession>K3VZ25</accession>
<gene>
    <name evidence="2" type="ORF">FPSE_08106</name>
</gene>
<dbReference type="GeneID" id="20366724"/>
<dbReference type="InterPro" id="IPR023631">
    <property type="entry name" value="Amidase_dom"/>
</dbReference>
<dbReference type="PANTHER" id="PTHR42678:SF34">
    <property type="entry name" value="OS04G0183300 PROTEIN"/>
    <property type="match status" value="1"/>
</dbReference>
<dbReference type="HOGENOM" id="CLU_009600_14_3_1"/>
<dbReference type="OrthoDB" id="566138at2759"/>
<dbReference type="Proteomes" id="UP000007978">
    <property type="component" value="Chromosome 2"/>
</dbReference>
<evidence type="ECO:0000313" key="2">
    <source>
        <dbReference type="EMBL" id="EKJ71660.1"/>
    </source>
</evidence>
<dbReference type="PANTHER" id="PTHR42678">
    <property type="entry name" value="AMIDASE"/>
    <property type="match status" value="1"/>
</dbReference>
<sequence length="526" mass="56634">MADKLNLVTSTAEQLQRLLGAGALNSRDLVEACLDQIERHNCKGLNLRAVVQAAPRDLAVEQAKALDVERANSGPRGPLHGIPVLVKDHFATHPSLGMGTTCGTAALRDARPIRNAVVVDKLIEAGLIVIGKASLSELCLLKATPPNTGGWCSASSQGQSPYVRGGVTPDAKYLGHSTPCGSSSGSAIGIAAGFAPISIGTETDGSIVYPATRAGLYAIKPNIGAVPLEGAMPVNSNYDTHGGMAKSPSDLAHLLEVMTGRPGLGADLPNTWKGIKVGYLDFKEWRLTPNETEESEAFDNDVVNTSLYFIPKKLAYEIKFPAFEQALTTIKANGAEVKGPLKLLTVEEIAEMPNGADFDSIANDGWRDSFDEWLKDWFEYTPIQDMKDLVKWHKDHADECLPADHPSQAYLEFHAFEAKPDPEFPKKHEFVRSRAKQAIDQLFQSHDLDVLIGNGDGRMTAIASAAGYAVGSAPLGYAETFNGRAFGINLITGVGGERKMLEVMNVWEKTFPEGRKAPPALDEKSF</sequence>
<evidence type="ECO:0000313" key="3">
    <source>
        <dbReference type="Proteomes" id="UP000007978"/>
    </source>
</evidence>
<dbReference type="RefSeq" id="XP_009259499.1">
    <property type="nucleotide sequence ID" value="XM_009261224.1"/>
</dbReference>
<protein>
    <recommendedName>
        <fullName evidence="1">Amidase domain-containing protein</fullName>
    </recommendedName>
</protein>
<dbReference type="EMBL" id="AFNW01000283">
    <property type="protein sequence ID" value="EKJ71660.1"/>
    <property type="molecule type" value="Genomic_DNA"/>
</dbReference>
<keyword evidence="3" id="KW-1185">Reference proteome</keyword>
<dbReference type="Gene3D" id="3.90.1300.10">
    <property type="entry name" value="Amidase signature (AS) domain"/>
    <property type="match status" value="1"/>
</dbReference>
<dbReference type="Pfam" id="PF01425">
    <property type="entry name" value="Amidase"/>
    <property type="match status" value="1"/>
</dbReference>